<proteinExistence type="predicted"/>
<dbReference type="EMBL" id="BMAT01011479">
    <property type="protein sequence ID" value="GFR73508.1"/>
    <property type="molecule type" value="Genomic_DNA"/>
</dbReference>
<evidence type="ECO:0000313" key="3">
    <source>
        <dbReference type="Proteomes" id="UP000762676"/>
    </source>
</evidence>
<protein>
    <submittedName>
        <fullName evidence="2">Uncharacterized protein</fullName>
    </submittedName>
</protein>
<sequence length="108" mass="11378">MLHGSVDRLCGLAVKTLAQRSEEEDHSHSSQGGSPSGQSPDTAGNANAARKPTRKRADDWLTGPASPSAILDFLRSGYGLCPLEQARSAQNLVSYGTFTTATKSGGWM</sequence>
<keyword evidence="3" id="KW-1185">Reference proteome</keyword>
<gene>
    <name evidence="2" type="ORF">ElyMa_005732000</name>
</gene>
<organism evidence="2 3">
    <name type="scientific">Elysia marginata</name>
    <dbReference type="NCBI Taxonomy" id="1093978"/>
    <lineage>
        <taxon>Eukaryota</taxon>
        <taxon>Metazoa</taxon>
        <taxon>Spiralia</taxon>
        <taxon>Lophotrochozoa</taxon>
        <taxon>Mollusca</taxon>
        <taxon>Gastropoda</taxon>
        <taxon>Heterobranchia</taxon>
        <taxon>Euthyneura</taxon>
        <taxon>Panpulmonata</taxon>
        <taxon>Sacoglossa</taxon>
        <taxon>Placobranchoidea</taxon>
        <taxon>Plakobranchidae</taxon>
        <taxon>Elysia</taxon>
    </lineage>
</organism>
<name>A0AAV4FJB6_9GAST</name>
<dbReference type="Proteomes" id="UP000762676">
    <property type="component" value="Unassembled WGS sequence"/>
</dbReference>
<dbReference type="AlphaFoldDB" id="A0AAV4FJB6"/>
<evidence type="ECO:0000313" key="2">
    <source>
        <dbReference type="EMBL" id="GFR73508.1"/>
    </source>
</evidence>
<accession>A0AAV4FJB6</accession>
<comment type="caution">
    <text evidence="2">The sequence shown here is derived from an EMBL/GenBank/DDBJ whole genome shotgun (WGS) entry which is preliminary data.</text>
</comment>
<feature type="compositionally biased region" description="Low complexity" evidence="1">
    <location>
        <begin position="29"/>
        <end position="40"/>
    </location>
</feature>
<reference evidence="2 3" key="1">
    <citation type="journal article" date="2021" name="Elife">
        <title>Chloroplast acquisition without the gene transfer in kleptoplastic sea slugs, Plakobranchus ocellatus.</title>
        <authorList>
            <person name="Maeda T."/>
            <person name="Takahashi S."/>
            <person name="Yoshida T."/>
            <person name="Shimamura S."/>
            <person name="Takaki Y."/>
            <person name="Nagai Y."/>
            <person name="Toyoda A."/>
            <person name="Suzuki Y."/>
            <person name="Arimoto A."/>
            <person name="Ishii H."/>
            <person name="Satoh N."/>
            <person name="Nishiyama T."/>
            <person name="Hasebe M."/>
            <person name="Maruyama T."/>
            <person name="Minagawa J."/>
            <person name="Obokata J."/>
            <person name="Shigenobu S."/>
        </authorList>
    </citation>
    <scope>NUCLEOTIDE SEQUENCE [LARGE SCALE GENOMIC DNA]</scope>
</reference>
<feature type="region of interest" description="Disordered" evidence="1">
    <location>
        <begin position="17"/>
        <end position="65"/>
    </location>
</feature>
<evidence type="ECO:0000256" key="1">
    <source>
        <dbReference type="SAM" id="MobiDB-lite"/>
    </source>
</evidence>